<gene>
    <name evidence="2" type="ORF">GM676_18065</name>
</gene>
<keyword evidence="1" id="KW-0472">Membrane</keyword>
<name>A0A6L6PMW7_9BURK</name>
<dbReference type="Proteomes" id="UP000475582">
    <property type="component" value="Unassembled WGS sequence"/>
</dbReference>
<proteinExistence type="predicted"/>
<feature type="transmembrane region" description="Helical" evidence="1">
    <location>
        <begin position="6"/>
        <end position="25"/>
    </location>
</feature>
<feature type="transmembrane region" description="Helical" evidence="1">
    <location>
        <begin position="37"/>
        <end position="57"/>
    </location>
</feature>
<evidence type="ECO:0000313" key="3">
    <source>
        <dbReference type="Proteomes" id="UP000475582"/>
    </source>
</evidence>
<dbReference type="RefSeq" id="WP_155465182.1">
    <property type="nucleotide sequence ID" value="NZ_WNKY01000020.1"/>
</dbReference>
<evidence type="ECO:0000256" key="1">
    <source>
        <dbReference type="SAM" id="Phobius"/>
    </source>
</evidence>
<keyword evidence="3" id="KW-1185">Reference proteome</keyword>
<dbReference type="AlphaFoldDB" id="A0A6L6PMW7"/>
<keyword evidence="1" id="KW-0812">Transmembrane</keyword>
<evidence type="ECO:0000313" key="2">
    <source>
        <dbReference type="EMBL" id="MTV39475.1"/>
    </source>
</evidence>
<comment type="caution">
    <text evidence="2">The sequence shown here is derived from an EMBL/GenBank/DDBJ whole genome shotgun (WGS) entry which is preliminary data.</text>
</comment>
<feature type="transmembrane region" description="Helical" evidence="1">
    <location>
        <begin position="77"/>
        <end position="101"/>
    </location>
</feature>
<dbReference type="OrthoDB" id="6638186at2"/>
<sequence length="163" mass="18079">MIWFHMVFGALSGYIGYHFGAVIKLEDQWPYFEALRTTTSIVFGVMGALLAVVFPEVLKFGLRNAGVPMGESNLRRVLMPCANSALLLVVLVVLGPVFAWIKATTPADTGMQQALFCLFCLLTYWQVIILQMVLLPMDILMTNTTVAAARDRLRRAIHSNGRG</sequence>
<keyword evidence="1" id="KW-1133">Transmembrane helix</keyword>
<reference evidence="2 3" key="1">
    <citation type="submission" date="2019-11" db="EMBL/GenBank/DDBJ databases">
        <title>Type strains purchased from KCTC, JCM and DSMZ.</title>
        <authorList>
            <person name="Lu H."/>
        </authorList>
    </citation>
    <scope>NUCLEOTIDE SEQUENCE [LARGE SCALE GENOMIC DNA]</scope>
    <source>
        <strain evidence="2 3">KCTC 22382</strain>
    </source>
</reference>
<organism evidence="2 3">
    <name type="scientific">Duganella radicis</name>
    <dbReference type="NCBI Taxonomy" id="551988"/>
    <lineage>
        <taxon>Bacteria</taxon>
        <taxon>Pseudomonadati</taxon>
        <taxon>Pseudomonadota</taxon>
        <taxon>Betaproteobacteria</taxon>
        <taxon>Burkholderiales</taxon>
        <taxon>Oxalobacteraceae</taxon>
        <taxon>Telluria group</taxon>
        <taxon>Duganella</taxon>
    </lineage>
</organism>
<dbReference type="EMBL" id="WNKY01000020">
    <property type="protein sequence ID" value="MTV39475.1"/>
    <property type="molecule type" value="Genomic_DNA"/>
</dbReference>
<feature type="transmembrane region" description="Helical" evidence="1">
    <location>
        <begin position="113"/>
        <end position="134"/>
    </location>
</feature>
<protein>
    <submittedName>
        <fullName evidence="2">Uncharacterized protein</fullName>
    </submittedName>
</protein>
<accession>A0A6L6PMW7</accession>